<dbReference type="Pfam" id="PF04967">
    <property type="entry name" value="HTH_10"/>
    <property type="match status" value="1"/>
</dbReference>
<dbReference type="InterPro" id="IPR029016">
    <property type="entry name" value="GAF-like_dom_sf"/>
</dbReference>
<dbReference type="Pfam" id="PF13185">
    <property type="entry name" value="GAF_2"/>
    <property type="match status" value="1"/>
</dbReference>
<keyword evidence="1" id="KW-0805">Transcription regulation</keyword>
<dbReference type="PANTHER" id="PTHR34236">
    <property type="entry name" value="DIMETHYL SULFOXIDE REDUCTASE TRANSCRIPTIONAL ACTIVATOR"/>
    <property type="match status" value="1"/>
</dbReference>
<dbReference type="PANTHER" id="PTHR34236:SF1">
    <property type="entry name" value="DIMETHYL SULFOXIDE REDUCTASE TRANSCRIPTIONAL ACTIVATOR"/>
    <property type="match status" value="1"/>
</dbReference>
<proteinExistence type="predicted"/>
<dbReference type="AlphaFoldDB" id="A0A1H8TI70"/>
<dbReference type="InterPro" id="IPR035965">
    <property type="entry name" value="PAS-like_dom_sf"/>
</dbReference>
<dbReference type="Gene3D" id="3.30.450.40">
    <property type="match status" value="2"/>
</dbReference>
<reference evidence="6" key="1">
    <citation type="submission" date="2016-10" db="EMBL/GenBank/DDBJ databases">
        <authorList>
            <person name="Varghese N."/>
            <person name="Submissions S."/>
        </authorList>
    </citation>
    <scope>NUCLEOTIDE SEQUENCE [LARGE SCALE GENOMIC DNA]</scope>
    <source>
        <strain evidence="6">CGMCC 1.10121</strain>
    </source>
</reference>
<dbReference type="InterPro" id="IPR003018">
    <property type="entry name" value="GAF"/>
</dbReference>
<dbReference type="Gene3D" id="3.30.450.20">
    <property type="entry name" value="PAS domain"/>
    <property type="match status" value="1"/>
</dbReference>
<dbReference type="NCBIfam" id="TIGR00229">
    <property type="entry name" value="sensory_box"/>
    <property type="match status" value="1"/>
</dbReference>
<evidence type="ECO:0000256" key="2">
    <source>
        <dbReference type="ARBA" id="ARBA00023163"/>
    </source>
</evidence>
<keyword evidence="2" id="KW-0804">Transcription</keyword>
<accession>A0A1H8TI70</accession>
<evidence type="ECO:0000256" key="1">
    <source>
        <dbReference type="ARBA" id="ARBA00023015"/>
    </source>
</evidence>
<gene>
    <name evidence="5" type="ORF">SAMN04487948_10771</name>
</gene>
<organism evidence="5 6">
    <name type="scientific">Halogranum amylolyticum</name>
    <dbReference type="NCBI Taxonomy" id="660520"/>
    <lineage>
        <taxon>Archaea</taxon>
        <taxon>Methanobacteriati</taxon>
        <taxon>Methanobacteriota</taxon>
        <taxon>Stenosarchaea group</taxon>
        <taxon>Halobacteria</taxon>
        <taxon>Halobacteriales</taxon>
        <taxon>Haloferacaceae</taxon>
    </lineage>
</organism>
<dbReference type="CDD" id="cd00130">
    <property type="entry name" value="PAS"/>
    <property type="match status" value="1"/>
</dbReference>
<dbReference type="Pfam" id="PF01590">
    <property type="entry name" value="GAF"/>
    <property type="match status" value="1"/>
</dbReference>
<dbReference type="Pfam" id="PF08448">
    <property type="entry name" value="PAS_4"/>
    <property type="match status" value="1"/>
</dbReference>
<evidence type="ECO:0000313" key="6">
    <source>
        <dbReference type="Proteomes" id="UP000199126"/>
    </source>
</evidence>
<dbReference type="Pfam" id="PF15915">
    <property type="entry name" value="BAT"/>
    <property type="match status" value="1"/>
</dbReference>
<evidence type="ECO:0000313" key="5">
    <source>
        <dbReference type="EMBL" id="SEO90577.1"/>
    </source>
</evidence>
<dbReference type="SUPFAM" id="SSF55781">
    <property type="entry name" value="GAF domain-like"/>
    <property type="match status" value="2"/>
</dbReference>
<evidence type="ECO:0000259" key="3">
    <source>
        <dbReference type="SMART" id="SM00065"/>
    </source>
</evidence>
<name>A0A1H8TI70_9EURY</name>
<dbReference type="OrthoDB" id="234125at2157"/>
<dbReference type="InterPro" id="IPR007050">
    <property type="entry name" value="HTH_bacterioopsin"/>
</dbReference>
<dbReference type="RefSeq" id="WP_089825219.1">
    <property type="nucleotide sequence ID" value="NZ_FODV01000007.1"/>
</dbReference>
<dbReference type="InterPro" id="IPR031803">
    <property type="entry name" value="BAT_GAF/HTH-assoc"/>
</dbReference>
<feature type="domain" description="PAS" evidence="4">
    <location>
        <begin position="14"/>
        <end position="79"/>
    </location>
</feature>
<feature type="domain" description="GAF" evidence="3">
    <location>
        <begin position="145"/>
        <end position="294"/>
    </location>
</feature>
<sequence length="698" mass="78382">MGDQNGTDASSDGSTDADVFARISDAVFALDREWKITFLNERAERLFQRDGDDLRGALAWDVFPGAVSVLRENCDRALETQRSVEFDFHHQPSDAWLAVHVYPSESGVTVQVRDVTDRVQRESVLREREHALHRAYKVIADNSLSLSEQIDSLLSIVREEVGTEYATLSRIDGDEYHFEFVDAPAEADLRAGDTAPLAVTNCERVVETNQTLVLNDVEADAPELADRAGNAEWGISCYLGSPVVVEGESYGTFCFYSLDSRDESFTDWEVTFVELFSKWVSTKLEQQRYVDQLAISNELYEVTRTITSSVIEQTNREDIEAATCTRLAEASAYACAWFGTIDQRHHQVVPRVKTGFDDPFDESGATYDTTEDQNSPIAEAIRTESVQIVRNLRESPEYGVWHERATENGFDSWAVVPIGHEGVLYGVLNIYSHRPDAFTNQERTMIRKLGELVGHAITAVQRKRTLMSETVVEIEFGIQNVFDWKETSDVESRPITFERTIPVGDEKYLVYGGADERGIAKLRTAVEDIATWDSLTVISERGSEKRFELQLTKPPVISAVAARGGRVKSARIEDGDYRLIVQLPDGADVRALVDVVRESYPDTKVLAQRQTSSEQSSEDRLYPNVLDELTERQRAAVESAVYSGYFDWPRNTTGEEIAASWNVSASTFHQHLRAGEQKILTALFPPNEESESTSDAER</sequence>
<dbReference type="InterPro" id="IPR013656">
    <property type="entry name" value="PAS_4"/>
</dbReference>
<dbReference type="Proteomes" id="UP000199126">
    <property type="component" value="Unassembled WGS sequence"/>
</dbReference>
<feature type="domain" description="GAF" evidence="3">
    <location>
        <begin position="315"/>
        <end position="467"/>
    </location>
</feature>
<dbReference type="InterPro" id="IPR000014">
    <property type="entry name" value="PAS"/>
</dbReference>
<protein>
    <submittedName>
        <fullName evidence="5">PAS domain S-box-containing protein</fullName>
    </submittedName>
</protein>
<keyword evidence="6" id="KW-1185">Reference proteome</keyword>
<dbReference type="SMART" id="SM00091">
    <property type="entry name" value="PAS"/>
    <property type="match status" value="1"/>
</dbReference>
<dbReference type="SUPFAM" id="SSF55785">
    <property type="entry name" value="PYP-like sensor domain (PAS domain)"/>
    <property type="match status" value="1"/>
</dbReference>
<evidence type="ECO:0000259" key="4">
    <source>
        <dbReference type="SMART" id="SM00091"/>
    </source>
</evidence>
<dbReference type="SMART" id="SM00065">
    <property type="entry name" value="GAF"/>
    <property type="match status" value="2"/>
</dbReference>
<dbReference type="EMBL" id="FODV01000007">
    <property type="protein sequence ID" value="SEO90577.1"/>
    <property type="molecule type" value="Genomic_DNA"/>
</dbReference>